<dbReference type="GO" id="GO:0009279">
    <property type="term" value="C:cell outer membrane"/>
    <property type="evidence" value="ECO:0007669"/>
    <property type="project" value="UniProtKB-SubCell"/>
</dbReference>
<dbReference type="InterPro" id="IPR037066">
    <property type="entry name" value="Plug_dom_sf"/>
</dbReference>
<dbReference type="InterPro" id="IPR023997">
    <property type="entry name" value="TonB-dep_OMP_SusC/RagA_CS"/>
</dbReference>
<dbReference type="OrthoDB" id="9768177at2"/>
<keyword evidence="6 7" id="KW-0998">Cell outer membrane</keyword>
<keyword evidence="3 7" id="KW-1134">Transmembrane beta strand</keyword>
<protein>
    <submittedName>
        <fullName evidence="8">SusC/RagA family TonB-linked outer membrane protein</fullName>
    </submittedName>
</protein>
<dbReference type="Proteomes" id="UP000318946">
    <property type="component" value="Chromosome"/>
</dbReference>
<accession>A0A4Y1XME7</accession>
<dbReference type="GeneID" id="78342413"/>
<dbReference type="SUPFAM" id="SSF56935">
    <property type="entry name" value="Porins"/>
    <property type="match status" value="1"/>
</dbReference>
<dbReference type="InterPro" id="IPR036942">
    <property type="entry name" value="Beta-barrel_TonB_sf"/>
</dbReference>
<dbReference type="Gene3D" id="2.170.130.10">
    <property type="entry name" value="TonB-dependent receptor, plug domain"/>
    <property type="match status" value="1"/>
</dbReference>
<dbReference type="AlphaFoldDB" id="A0A3D3YRH4"/>
<dbReference type="STRING" id="1118061.GCA_000311925_00946"/>
<dbReference type="Pfam" id="PF07715">
    <property type="entry name" value="Plug"/>
    <property type="match status" value="1"/>
</dbReference>
<evidence type="ECO:0000313" key="9">
    <source>
        <dbReference type="Proteomes" id="UP000318946"/>
    </source>
</evidence>
<gene>
    <name evidence="8" type="ORF">A5CBH24_16970</name>
</gene>
<comment type="similarity">
    <text evidence="7">Belongs to the TonB-dependent receptor family.</text>
</comment>
<evidence type="ECO:0000256" key="7">
    <source>
        <dbReference type="PROSITE-ProRule" id="PRU01360"/>
    </source>
</evidence>
<evidence type="ECO:0000256" key="3">
    <source>
        <dbReference type="ARBA" id="ARBA00022452"/>
    </source>
</evidence>
<dbReference type="NCBIfam" id="TIGR04056">
    <property type="entry name" value="OMP_RagA_SusC"/>
    <property type="match status" value="1"/>
</dbReference>
<name>A0A3D3YRH4_9BACT</name>
<evidence type="ECO:0000256" key="6">
    <source>
        <dbReference type="ARBA" id="ARBA00023237"/>
    </source>
</evidence>
<evidence type="ECO:0000256" key="2">
    <source>
        <dbReference type="ARBA" id="ARBA00022448"/>
    </source>
</evidence>
<reference evidence="9" key="1">
    <citation type="submission" date="2019-06" db="EMBL/GenBank/DDBJ databases">
        <title>Alistipes onderdonkii subsp. vulgaris subsp. nov., Alistipes dispar sp. nov. and Alistipes communis sp. nov., isolated from human faeces, and creation of Alistipes onderdonkii subsp. onderdonkii subsp. nov.</title>
        <authorList>
            <person name="Sakamoto M."/>
            <person name="Ikeyama N."/>
            <person name="Ogata Y."/>
            <person name="Suda W."/>
            <person name="Iino T."/>
            <person name="Hattori M."/>
            <person name="Ohkuma M."/>
        </authorList>
    </citation>
    <scope>NUCLEOTIDE SEQUENCE [LARGE SCALE GENOMIC DNA]</scope>
    <source>
        <strain evidence="9">5CBH24</strain>
    </source>
</reference>
<dbReference type="InterPro" id="IPR012910">
    <property type="entry name" value="Plug_dom"/>
</dbReference>
<dbReference type="Pfam" id="PF13715">
    <property type="entry name" value="CarbopepD_reg_2"/>
    <property type="match status" value="1"/>
</dbReference>
<evidence type="ECO:0000256" key="4">
    <source>
        <dbReference type="ARBA" id="ARBA00022692"/>
    </source>
</evidence>
<accession>A0A4Y1WVC2</accession>
<keyword evidence="9" id="KW-1185">Reference proteome</keyword>
<dbReference type="SUPFAM" id="SSF49464">
    <property type="entry name" value="Carboxypeptidase regulatory domain-like"/>
    <property type="match status" value="1"/>
</dbReference>
<keyword evidence="2 7" id="KW-0813">Transport</keyword>
<keyword evidence="5 7" id="KW-0472">Membrane</keyword>
<keyword evidence="4 7" id="KW-0812">Transmembrane</keyword>
<evidence type="ECO:0000313" key="8">
    <source>
        <dbReference type="EMBL" id="BBL04384.1"/>
    </source>
</evidence>
<dbReference type="InterPro" id="IPR023996">
    <property type="entry name" value="TonB-dep_OMP_SusC/RagA"/>
</dbReference>
<organism evidence="8 9">
    <name type="scientific">Alistipes communis</name>
    <dbReference type="NCBI Taxonomy" id="2585118"/>
    <lineage>
        <taxon>Bacteria</taxon>
        <taxon>Pseudomonadati</taxon>
        <taxon>Bacteroidota</taxon>
        <taxon>Bacteroidia</taxon>
        <taxon>Bacteroidales</taxon>
        <taxon>Rikenellaceae</taxon>
        <taxon>Alistipes</taxon>
    </lineage>
</organism>
<evidence type="ECO:0000256" key="5">
    <source>
        <dbReference type="ARBA" id="ARBA00023136"/>
    </source>
</evidence>
<evidence type="ECO:0000256" key="1">
    <source>
        <dbReference type="ARBA" id="ARBA00004571"/>
    </source>
</evidence>
<dbReference type="RefSeq" id="WP_019130169.1">
    <property type="nucleotide sequence ID" value="NZ_AP019735.1"/>
</dbReference>
<dbReference type="InterPro" id="IPR008969">
    <property type="entry name" value="CarboxyPept-like_regulatory"/>
</dbReference>
<dbReference type="EMBL" id="AP019735">
    <property type="protein sequence ID" value="BBL04384.1"/>
    <property type="molecule type" value="Genomic_DNA"/>
</dbReference>
<dbReference type="NCBIfam" id="TIGR04057">
    <property type="entry name" value="SusC_RagA_signa"/>
    <property type="match status" value="1"/>
</dbReference>
<comment type="subcellular location">
    <subcellularLocation>
        <location evidence="1 7">Cell outer membrane</location>
        <topology evidence="1 7">Multi-pass membrane protein</topology>
    </subcellularLocation>
</comment>
<dbReference type="PROSITE" id="PS52016">
    <property type="entry name" value="TONB_DEPENDENT_REC_3"/>
    <property type="match status" value="1"/>
</dbReference>
<dbReference type="KEGG" id="acou:A5CBH24_16970"/>
<proteinExistence type="inferred from homology"/>
<dbReference type="InterPro" id="IPR039426">
    <property type="entry name" value="TonB-dep_rcpt-like"/>
</dbReference>
<dbReference type="Gene3D" id="2.40.170.20">
    <property type="entry name" value="TonB-dependent receptor, beta-barrel domain"/>
    <property type="match status" value="1"/>
</dbReference>
<accession>A0A3D3YRH4</accession>
<dbReference type="Gene3D" id="2.60.40.1120">
    <property type="entry name" value="Carboxypeptidase-like, regulatory domain"/>
    <property type="match status" value="1"/>
</dbReference>
<sequence>MRKFLLLLVLCLGSVGATFAQIKISGKVVDAETGQPLIGATVMIGTTTGVATLADGTYVLPVPASAGEHPVLTFTYIGYESLNVTVGKNHVVNAKLKPEVVIDQIVVTGFKNAKKESFTGSSVKISADDVAIAGVTDVSRMLEGQVAGVSVQNVSSTFGSAPKVRIRGVTSLSGENKPLWVVDGVVLEDVVNISNDQLSSGDPTTLLGSSVAGINASDIETFDILKDASATALYGARAMNGVVVITTKKGKKGAPRINYTGNFTIRTKPRYSNYDIMNSADQMAVTSEIARKGMLNESILNSSSYGPYGLMWKAISTYNKDTGKFDLMNTRSAREAFLLKYAKANTDWFDELFTHNLQQEHTLSISTGSDKSRTYASIGFLRDDGWSVADEVSRYTLNFRNDYTVSEKISVGVQAVASFRDQSAPGSYSRKINSVTGEWSREFDINPFSYALNTSRAVRPYDDNGNLEYVQMNYAPFNIFNELENNKIELNVVDAKLQGEFNWSILKDLKFNFTGALRYVKSDQLHKITEDSNVANAYRAAGNSTIRQNNPYLWHNTEDLNAEPIVVLPLGGFYNTNNYRMLNYDIRYSLNYNKVWDGAHMHELNALAGMQIKYTDRRITSATQPGYQYKMGGVVYNDPNFYRMMADRKTDLYSAEELFDRFVAAYANADYSFDRKYSISATIRVDGSNALGKSANKRWLPTWNFGAKWNIQNESFMENASDWVDVLSLRLSYGLTASMPQLASAGVVFRNQQSFNPGHSENQIYIEALENSDLTWEKSYQFNAGLDVTLFNNRMNFSFDYFNRKGFDLIATVKTSGIGGEFWKYANYADLDSHGYDITLGGTFIRSKDWTWSANFTLGYTWNRIKNAKNLTQTNELIRNEGGNKEGYPVNSLFSIPYAGLEPGTGIPLYINEKGEITKEIDKQGTDTDYLIYEGQVDPKWTGGFNTTVRYKNLSLNAFFTYQAGNVIRLDPIFSQSYSDLAALTNEFKNRYVMSGDSDVPAILDYVHNSISITDAGTYASYNYTGKRVAKGDFIRLKSISLNYDFSSDWISKSRFFKTASVRFTVKDPWLIYSDKALNGRDPEFYNTGGVAMPTTTQFTLSLNLGF</sequence>